<evidence type="ECO:0000256" key="3">
    <source>
        <dbReference type="SAM" id="Phobius"/>
    </source>
</evidence>
<keyword evidence="3" id="KW-1133">Transmembrane helix</keyword>
<comment type="similarity">
    <text evidence="1">Belongs to the glycosyltransferase 90 family.</text>
</comment>
<name>A0A9C7USK5_9RHOD</name>
<keyword evidence="6" id="KW-1185">Reference proteome</keyword>
<reference evidence="5" key="1">
    <citation type="journal article" date="2022" name="Proc. Natl. Acad. Sci. U.S.A.">
        <title>Life cycle and functional genomics of the unicellular red alga Galdieria for elucidating algal and plant evolution and industrial use.</title>
        <authorList>
            <person name="Hirooka S."/>
            <person name="Itabashi T."/>
            <person name="Ichinose T.M."/>
            <person name="Onuma R."/>
            <person name="Fujiwara T."/>
            <person name="Yamashita S."/>
            <person name="Jong L.W."/>
            <person name="Tomita R."/>
            <person name="Iwane A.H."/>
            <person name="Miyagishima S.Y."/>
        </authorList>
    </citation>
    <scope>NUCLEOTIDE SEQUENCE</scope>
    <source>
        <strain evidence="5">NBRC 102759</strain>
    </source>
</reference>
<dbReference type="Pfam" id="PF05686">
    <property type="entry name" value="Glyco_transf_90"/>
    <property type="match status" value="1"/>
</dbReference>
<dbReference type="InterPro" id="IPR051091">
    <property type="entry name" value="O-Glucosyltr/Glycosyltrsf_90"/>
</dbReference>
<keyword evidence="2" id="KW-0808">Transferase</keyword>
<evidence type="ECO:0000256" key="2">
    <source>
        <dbReference type="ARBA" id="ARBA00022679"/>
    </source>
</evidence>
<reference evidence="5" key="2">
    <citation type="submission" date="2022-01" db="EMBL/GenBank/DDBJ databases">
        <authorList>
            <person name="Hirooka S."/>
            <person name="Miyagishima S.Y."/>
        </authorList>
    </citation>
    <scope>NUCLEOTIDE SEQUENCE</scope>
    <source>
        <strain evidence="5">NBRC 102759</strain>
    </source>
</reference>
<feature type="domain" description="Glycosyl transferase CAP10" evidence="4">
    <location>
        <begin position="101"/>
        <end position="329"/>
    </location>
</feature>
<dbReference type="InterPro" id="IPR006598">
    <property type="entry name" value="CAP10"/>
</dbReference>
<proteinExistence type="inferred from homology"/>
<dbReference type="PANTHER" id="PTHR12203:SF35">
    <property type="entry name" value="PROTEIN O-GLUCOSYLTRANSFERASE 1"/>
    <property type="match status" value="1"/>
</dbReference>
<sequence>MHLTLPFIQGRLKRFLLYFFLFLVTSLVVTFYHETNIFPRLKSFELLSTPEDFIEQQVSFRLGNCPTLRRWPKSPFIILVKEATWYEEVYREEFTKVSSYMNIADNVLEESCFLRHCRRYGSVCGALWPRKTYHFPHCFRNDTIRWEDKKDILFWRGSASGPILDKDEFPGKTNRRKIVQLALSYNRSDIDVGFSSLGGFQDRYAHLKKPPSPGKNLFQFKYVLNIEGHDLSSSFPHALYSWSCPFHPYPFSVESIFFRDLKPWVHFVPLYLNGSDLIEKLEYCRANENHCKQIGENGRKLMEKFMNETVFHQMNRKVLQRMAQILDTNNTVK</sequence>
<evidence type="ECO:0000313" key="6">
    <source>
        <dbReference type="Proteomes" id="UP001061958"/>
    </source>
</evidence>
<accession>A0A9C7USK5</accession>
<dbReference type="OrthoDB" id="541052at2759"/>
<evidence type="ECO:0000313" key="5">
    <source>
        <dbReference type="EMBL" id="GJQ14126.1"/>
    </source>
</evidence>
<gene>
    <name evidence="5" type="ORF">GpartN1_g5917.t1</name>
</gene>
<feature type="transmembrane region" description="Helical" evidence="3">
    <location>
        <begin position="15"/>
        <end position="33"/>
    </location>
</feature>
<protein>
    <recommendedName>
        <fullName evidence="4">Glycosyl transferase CAP10 domain-containing protein</fullName>
    </recommendedName>
</protein>
<keyword evidence="3" id="KW-0472">Membrane</keyword>
<keyword evidence="3" id="KW-0812">Transmembrane</keyword>
<dbReference type="EMBL" id="BQMJ01000051">
    <property type="protein sequence ID" value="GJQ14126.1"/>
    <property type="molecule type" value="Genomic_DNA"/>
</dbReference>
<evidence type="ECO:0000259" key="4">
    <source>
        <dbReference type="SMART" id="SM00672"/>
    </source>
</evidence>
<dbReference type="SMART" id="SM00672">
    <property type="entry name" value="CAP10"/>
    <property type="match status" value="1"/>
</dbReference>
<comment type="caution">
    <text evidence="5">The sequence shown here is derived from an EMBL/GenBank/DDBJ whole genome shotgun (WGS) entry which is preliminary data.</text>
</comment>
<dbReference type="AlphaFoldDB" id="A0A9C7USK5"/>
<dbReference type="Proteomes" id="UP001061958">
    <property type="component" value="Unassembled WGS sequence"/>
</dbReference>
<dbReference type="GO" id="GO:0016740">
    <property type="term" value="F:transferase activity"/>
    <property type="evidence" value="ECO:0007669"/>
    <property type="project" value="UniProtKB-KW"/>
</dbReference>
<organism evidence="5 6">
    <name type="scientific">Galdieria partita</name>
    <dbReference type="NCBI Taxonomy" id="83374"/>
    <lineage>
        <taxon>Eukaryota</taxon>
        <taxon>Rhodophyta</taxon>
        <taxon>Bangiophyceae</taxon>
        <taxon>Galdieriales</taxon>
        <taxon>Galdieriaceae</taxon>
        <taxon>Galdieria</taxon>
    </lineage>
</organism>
<dbReference type="PANTHER" id="PTHR12203">
    <property type="entry name" value="KDEL LYS-ASP-GLU-LEU CONTAINING - RELATED"/>
    <property type="match status" value="1"/>
</dbReference>
<evidence type="ECO:0000256" key="1">
    <source>
        <dbReference type="ARBA" id="ARBA00010118"/>
    </source>
</evidence>